<dbReference type="RefSeq" id="WP_341419444.1">
    <property type="nucleotide sequence ID" value="NZ_JBBPCC010000028.1"/>
</dbReference>
<dbReference type="InterPro" id="IPR001789">
    <property type="entry name" value="Sig_transdc_resp-reg_receiver"/>
</dbReference>
<dbReference type="SMART" id="SM00421">
    <property type="entry name" value="HTH_LUXR"/>
    <property type="match status" value="1"/>
</dbReference>
<keyword evidence="4" id="KW-0804">Transcription</keyword>
<dbReference type="Gene3D" id="3.40.50.2300">
    <property type="match status" value="1"/>
</dbReference>
<protein>
    <submittedName>
        <fullName evidence="8">Response regulator transcription factor</fullName>
    </submittedName>
</protein>
<accession>A0ABU9DU20</accession>
<evidence type="ECO:0000259" key="6">
    <source>
        <dbReference type="PROSITE" id="PS50043"/>
    </source>
</evidence>
<evidence type="ECO:0000256" key="1">
    <source>
        <dbReference type="ARBA" id="ARBA00022553"/>
    </source>
</evidence>
<dbReference type="SUPFAM" id="SSF46894">
    <property type="entry name" value="C-terminal effector domain of the bipartite response regulators"/>
    <property type="match status" value="1"/>
</dbReference>
<dbReference type="Pfam" id="PF00072">
    <property type="entry name" value="Response_reg"/>
    <property type="match status" value="1"/>
</dbReference>
<dbReference type="CDD" id="cd17535">
    <property type="entry name" value="REC_NarL-like"/>
    <property type="match status" value="1"/>
</dbReference>
<keyword evidence="3" id="KW-0238">DNA-binding</keyword>
<gene>
    <name evidence="8" type="ORF">WMW72_30900</name>
</gene>
<proteinExistence type="predicted"/>
<keyword evidence="1 5" id="KW-0597">Phosphoprotein</keyword>
<evidence type="ECO:0000256" key="2">
    <source>
        <dbReference type="ARBA" id="ARBA00023015"/>
    </source>
</evidence>
<dbReference type="PROSITE" id="PS50110">
    <property type="entry name" value="RESPONSE_REGULATORY"/>
    <property type="match status" value="1"/>
</dbReference>
<dbReference type="InterPro" id="IPR011006">
    <property type="entry name" value="CheY-like_superfamily"/>
</dbReference>
<sequence length="225" mass="25018">MKKTSKPSIRILIVDDQFLTREGLKTILDLEDDLEVVGMAKNGADACEEARALRPDIVLMDIRMPVMDGIESIKRIKSEFPEMIILILTTFVEEDYIIEGLSSGASGYILKDMEGDRMVNSIRDAAAGQFVLQGVIAVKLATRLAQLKQENGVFSARRASLSLTEREAEVARLMIQGLSNREIGETLVISDGTVRNYISTLYSKLEVNNRAEAIVHLLKETNMPM</sequence>
<dbReference type="PROSITE" id="PS50043">
    <property type="entry name" value="HTH_LUXR_2"/>
    <property type="match status" value="1"/>
</dbReference>
<comment type="caution">
    <text evidence="8">The sequence shown here is derived from an EMBL/GenBank/DDBJ whole genome shotgun (WGS) entry which is preliminary data.</text>
</comment>
<dbReference type="SUPFAM" id="SSF52172">
    <property type="entry name" value="CheY-like"/>
    <property type="match status" value="1"/>
</dbReference>
<organism evidence="8 9">
    <name type="scientific">Paenibacillus filicis</name>
    <dbReference type="NCBI Taxonomy" id="669464"/>
    <lineage>
        <taxon>Bacteria</taxon>
        <taxon>Bacillati</taxon>
        <taxon>Bacillota</taxon>
        <taxon>Bacilli</taxon>
        <taxon>Bacillales</taxon>
        <taxon>Paenibacillaceae</taxon>
        <taxon>Paenibacillus</taxon>
    </lineage>
</organism>
<dbReference type="EMBL" id="JBBPCC010000028">
    <property type="protein sequence ID" value="MEK8132317.1"/>
    <property type="molecule type" value="Genomic_DNA"/>
</dbReference>
<keyword evidence="9" id="KW-1185">Reference proteome</keyword>
<dbReference type="Pfam" id="PF00196">
    <property type="entry name" value="GerE"/>
    <property type="match status" value="1"/>
</dbReference>
<dbReference type="Proteomes" id="UP001469365">
    <property type="component" value="Unassembled WGS sequence"/>
</dbReference>
<evidence type="ECO:0000313" key="9">
    <source>
        <dbReference type="Proteomes" id="UP001469365"/>
    </source>
</evidence>
<feature type="domain" description="Response regulatory" evidence="7">
    <location>
        <begin position="10"/>
        <end position="126"/>
    </location>
</feature>
<dbReference type="InterPro" id="IPR000792">
    <property type="entry name" value="Tscrpt_reg_LuxR_C"/>
</dbReference>
<name>A0ABU9DU20_9BACL</name>
<reference evidence="8 9" key="1">
    <citation type="submission" date="2024-04" db="EMBL/GenBank/DDBJ databases">
        <title>draft genome sequnece of Paenibacillus filicis.</title>
        <authorList>
            <person name="Kim D.-U."/>
        </authorList>
    </citation>
    <scope>NUCLEOTIDE SEQUENCE [LARGE SCALE GENOMIC DNA]</scope>
    <source>
        <strain evidence="8 9">KACC14197</strain>
    </source>
</reference>
<evidence type="ECO:0000256" key="5">
    <source>
        <dbReference type="PROSITE-ProRule" id="PRU00169"/>
    </source>
</evidence>
<feature type="modified residue" description="4-aspartylphosphate" evidence="5">
    <location>
        <position position="61"/>
    </location>
</feature>
<feature type="domain" description="HTH luxR-type" evidence="6">
    <location>
        <begin position="156"/>
        <end position="221"/>
    </location>
</feature>
<dbReference type="PANTHER" id="PTHR43214:SF43">
    <property type="entry name" value="TWO-COMPONENT RESPONSE REGULATOR"/>
    <property type="match status" value="1"/>
</dbReference>
<keyword evidence="2" id="KW-0805">Transcription regulation</keyword>
<evidence type="ECO:0000256" key="4">
    <source>
        <dbReference type="ARBA" id="ARBA00023163"/>
    </source>
</evidence>
<evidence type="ECO:0000313" key="8">
    <source>
        <dbReference type="EMBL" id="MEK8132317.1"/>
    </source>
</evidence>
<dbReference type="InterPro" id="IPR058245">
    <property type="entry name" value="NreC/VraR/RcsB-like_REC"/>
</dbReference>
<dbReference type="SMART" id="SM00448">
    <property type="entry name" value="REC"/>
    <property type="match status" value="1"/>
</dbReference>
<dbReference type="InterPro" id="IPR016032">
    <property type="entry name" value="Sig_transdc_resp-reg_C-effctor"/>
</dbReference>
<dbReference type="PANTHER" id="PTHR43214">
    <property type="entry name" value="TWO-COMPONENT RESPONSE REGULATOR"/>
    <property type="match status" value="1"/>
</dbReference>
<dbReference type="CDD" id="cd06170">
    <property type="entry name" value="LuxR_C_like"/>
    <property type="match status" value="1"/>
</dbReference>
<dbReference type="InterPro" id="IPR039420">
    <property type="entry name" value="WalR-like"/>
</dbReference>
<evidence type="ECO:0000256" key="3">
    <source>
        <dbReference type="ARBA" id="ARBA00023125"/>
    </source>
</evidence>
<evidence type="ECO:0000259" key="7">
    <source>
        <dbReference type="PROSITE" id="PS50110"/>
    </source>
</evidence>
<dbReference type="PRINTS" id="PR00038">
    <property type="entry name" value="HTHLUXR"/>
</dbReference>